<proteinExistence type="inferred from homology"/>
<dbReference type="EMBL" id="JAHLVD010000008">
    <property type="protein sequence ID" value="KAG7848591.1"/>
    <property type="molecule type" value="Genomic_DNA"/>
</dbReference>
<evidence type="ECO:0000256" key="2">
    <source>
        <dbReference type="ARBA" id="ARBA00022801"/>
    </source>
</evidence>
<dbReference type="InterPro" id="IPR003697">
    <property type="entry name" value="Maf-like"/>
</dbReference>
<evidence type="ECO:0000256" key="1">
    <source>
        <dbReference type="ARBA" id="ARBA00001968"/>
    </source>
</evidence>
<sequence length="276" mass="31034">MATRFEHPVYDKLSNYSFYLCSTSPRRQEILNMLGLCPVIRPSHFEENLSKLDYTVEEYVAETARGKCLAVWDQLKKEGKTDNVLLLSADTVVENEGVIYEKPKTQEENYRAICKMRDSNEPVRVISGVVMLLSDASTRGKPDRCKIKTFTEITEIIMEKSVSDEFVRKYSECGEGHQVAGGFKIQGSGALMMRGINGDYYNVLHKQFIHSGSWQRRKQVNEVWSVGGGLPSQVNDEWDPSVVGDGLSGVEDLGDSLFGLFRQVQAGVHDEECSKS</sequence>
<dbReference type="PANTHER" id="PTHR43213">
    <property type="entry name" value="BIFUNCTIONAL DTTP/UTP PYROPHOSPHATASE/METHYLTRANSFERASE PROTEIN-RELATED"/>
    <property type="match status" value="1"/>
</dbReference>
<dbReference type="SUPFAM" id="SSF52972">
    <property type="entry name" value="ITPase-like"/>
    <property type="match status" value="1"/>
</dbReference>
<dbReference type="Proteomes" id="UP001197328">
    <property type="component" value="Unassembled WGS sequence"/>
</dbReference>
<protein>
    <recommendedName>
        <fullName evidence="5">Maf-like protein</fullName>
    </recommendedName>
</protein>
<reference evidence="3 4" key="1">
    <citation type="journal article" date="2021" name="G3 (Bethesda)">
        <title>Genomic diversity, chromosomal rearrangements, and interspecies hybridization in the ogataea polymorpha species complex.</title>
        <authorList>
            <person name="Hanson S.J."/>
            <person name="Cinneide E.O."/>
            <person name="Salzberg L.I."/>
            <person name="Wolfe K.H."/>
            <person name="McGowan J."/>
            <person name="Fitzpatrick D.A."/>
            <person name="Matlin K."/>
        </authorList>
    </citation>
    <scope>NUCLEOTIDE SEQUENCE [LARGE SCALE GENOMIC DNA]</scope>
    <source>
        <strain evidence="3">51-138</strain>
    </source>
</reference>
<dbReference type="Gene3D" id="3.90.950.10">
    <property type="match status" value="1"/>
</dbReference>
<organism evidence="3 4">
    <name type="scientific">Pichia angusta</name>
    <name type="common">Yeast</name>
    <name type="synonym">Hansenula polymorpha</name>
    <dbReference type="NCBI Taxonomy" id="870730"/>
    <lineage>
        <taxon>Eukaryota</taxon>
        <taxon>Fungi</taxon>
        <taxon>Dikarya</taxon>
        <taxon>Ascomycota</taxon>
        <taxon>Saccharomycotina</taxon>
        <taxon>Pichiomycetes</taxon>
        <taxon>Pichiales</taxon>
        <taxon>Pichiaceae</taxon>
        <taxon>Ogataea</taxon>
    </lineage>
</organism>
<dbReference type="PANTHER" id="PTHR43213:SF5">
    <property type="entry name" value="BIFUNCTIONAL DTTP_UTP PYROPHOSPHATASE_METHYLTRANSFERASE PROTEIN-RELATED"/>
    <property type="match status" value="1"/>
</dbReference>
<dbReference type="HAMAP" id="MF_00528">
    <property type="entry name" value="Maf"/>
    <property type="match status" value="1"/>
</dbReference>
<gene>
    <name evidence="3" type="ORF">KL940_003446</name>
</gene>
<keyword evidence="4" id="KW-1185">Reference proteome</keyword>
<evidence type="ECO:0000313" key="3">
    <source>
        <dbReference type="EMBL" id="KAG7848591.1"/>
    </source>
</evidence>
<evidence type="ECO:0008006" key="5">
    <source>
        <dbReference type="Google" id="ProtNLM"/>
    </source>
</evidence>
<evidence type="ECO:0000313" key="4">
    <source>
        <dbReference type="Proteomes" id="UP001197328"/>
    </source>
</evidence>
<name>A0ABQ7RVK9_PICAN</name>
<comment type="caution">
    <text evidence="3">The sequence shown here is derived from an EMBL/GenBank/DDBJ whole genome shotgun (WGS) entry which is preliminary data.</text>
</comment>
<dbReference type="Pfam" id="PF02545">
    <property type="entry name" value="Maf"/>
    <property type="match status" value="1"/>
</dbReference>
<keyword evidence="2" id="KW-0378">Hydrolase</keyword>
<dbReference type="InterPro" id="IPR029001">
    <property type="entry name" value="ITPase-like_fam"/>
</dbReference>
<comment type="cofactor">
    <cofactor evidence="1">
        <name>a divalent metal cation</name>
        <dbReference type="ChEBI" id="CHEBI:60240"/>
    </cofactor>
</comment>
<accession>A0ABQ7RVK9</accession>